<dbReference type="AlphaFoldDB" id="X0ZIB0"/>
<protein>
    <submittedName>
        <fullName evidence="1">Uncharacterized protein</fullName>
    </submittedName>
</protein>
<name>X0ZIB0_9ZZZZ</name>
<reference evidence="1" key="1">
    <citation type="journal article" date="2014" name="Front. Microbiol.">
        <title>High frequency of phylogenetically diverse reductive dehalogenase-homologous genes in deep subseafloor sedimentary metagenomes.</title>
        <authorList>
            <person name="Kawai M."/>
            <person name="Futagami T."/>
            <person name="Toyoda A."/>
            <person name="Takaki Y."/>
            <person name="Nishi S."/>
            <person name="Hori S."/>
            <person name="Arai W."/>
            <person name="Tsubouchi T."/>
            <person name="Morono Y."/>
            <person name="Uchiyama I."/>
            <person name="Ito T."/>
            <person name="Fujiyama A."/>
            <person name="Inagaki F."/>
            <person name="Takami H."/>
        </authorList>
    </citation>
    <scope>NUCLEOTIDE SEQUENCE</scope>
    <source>
        <strain evidence="1">Expedition CK06-06</strain>
    </source>
</reference>
<accession>X0ZIB0</accession>
<proteinExistence type="predicted"/>
<gene>
    <name evidence="1" type="ORF">S01H4_18335</name>
</gene>
<sequence length="342" mass="39398">MPVGLVIMKWDERVGTQILAKYPEEVVIGDKTLMQVYSTHEYTGEPGMVSLMVGSLNVASYYTGVDTGYYIILLLSLEDDPDLYEGGLADVSRQIILNIEDESFLNLIPSIFQRLSVYPKLNDEQRLAIVYQDETKRLIINRLRDEGAISKSELVVWLKDRYKQGFVDLDAIVMSLIKNDLIKEASVKGMPSELIFLIHDILMTRVPPIELLANPADKGLPSNLANDYTVESRKFFQEYKPSEDDNLALIELLIDPQVYEPLKLLRQAIVTRNDLEKLKKKGVDDVDYVLKKLWASRMIQVFQDDRGNEYYALLSDFYIEKFFPKYLLNIIRREYATKSKSK</sequence>
<comment type="caution">
    <text evidence="1">The sequence shown here is derived from an EMBL/GenBank/DDBJ whole genome shotgun (WGS) entry which is preliminary data.</text>
</comment>
<dbReference type="EMBL" id="BART01008121">
    <property type="protein sequence ID" value="GAG69094.1"/>
    <property type="molecule type" value="Genomic_DNA"/>
</dbReference>
<feature type="non-terminal residue" evidence="1">
    <location>
        <position position="342"/>
    </location>
</feature>
<evidence type="ECO:0000313" key="1">
    <source>
        <dbReference type="EMBL" id="GAG69094.1"/>
    </source>
</evidence>
<organism evidence="1">
    <name type="scientific">marine sediment metagenome</name>
    <dbReference type="NCBI Taxonomy" id="412755"/>
    <lineage>
        <taxon>unclassified sequences</taxon>
        <taxon>metagenomes</taxon>
        <taxon>ecological metagenomes</taxon>
    </lineage>
</organism>